<dbReference type="EMBL" id="JACIEP010000003">
    <property type="protein sequence ID" value="MBB4035138.1"/>
    <property type="molecule type" value="Genomic_DNA"/>
</dbReference>
<feature type="transmembrane region" description="Helical" evidence="2">
    <location>
        <begin position="69"/>
        <end position="86"/>
    </location>
</feature>
<dbReference type="AlphaFoldDB" id="A0A840CM70"/>
<evidence type="ECO:0000313" key="3">
    <source>
        <dbReference type="EMBL" id="MBB4035138.1"/>
    </source>
</evidence>
<feature type="transmembrane region" description="Helical" evidence="2">
    <location>
        <begin position="148"/>
        <end position="168"/>
    </location>
</feature>
<evidence type="ECO:0000256" key="2">
    <source>
        <dbReference type="SAM" id="Phobius"/>
    </source>
</evidence>
<keyword evidence="4" id="KW-1185">Reference proteome</keyword>
<accession>A0A840CM70</accession>
<keyword evidence="2" id="KW-1133">Transmembrane helix</keyword>
<protein>
    <submittedName>
        <fullName evidence="3">Ribose/xylose/arabinose/galactoside ABC-type transport system permease subunit</fullName>
    </submittedName>
</protein>
<keyword evidence="1" id="KW-0175">Coiled coil</keyword>
<proteinExistence type="predicted"/>
<dbReference type="Pfam" id="PF10947">
    <property type="entry name" value="DUF2628"/>
    <property type="match status" value="1"/>
</dbReference>
<name>A0A840CM70_9BACT</name>
<feature type="transmembrane region" description="Helical" evidence="2">
    <location>
        <begin position="92"/>
        <end position="111"/>
    </location>
</feature>
<feature type="transmembrane region" description="Helical" evidence="2">
    <location>
        <begin position="46"/>
        <end position="62"/>
    </location>
</feature>
<evidence type="ECO:0000313" key="4">
    <source>
        <dbReference type="Proteomes" id="UP000555103"/>
    </source>
</evidence>
<keyword evidence="2" id="KW-0812">Transmembrane</keyword>
<comment type="caution">
    <text evidence="3">The sequence shown here is derived from an EMBL/GenBank/DDBJ whole genome shotgun (WGS) entry which is preliminary data.</text>
</comment>
<keyword evidence="2" id="KW-0472">Membrane</keyword>
<sequence>MKYDNQNKEAELDDIFDESLYYKTFFGKDATYYEKIYKRMLSGESIIFNPYAFLLSIFWLPYRKMYAELVVFVLAIGLLNNFIMIVMGFYPYVWTILLGVIFAGCYANIFYMKKAERTVRRAKESYNNTKDQLDYLEYEGGVSFTGPAIVLAVIVLILIGLVFLINYIENLYY</sequence>
<organism evidence="3 4">
    <name type="scientific">Dysgonomonas hofstadii</name>
    <dbReference type="NCBI Taxonomy" id="637886"/>
    <lineage>
        <taxon>Bacteria</taxon>
        <taxon>Pseudomonadati</taxon>
        <taxon>Bacteroidota</taxon>
        <taxon>Bacteroidia</taxon>
        <taxon>Bacteroidales</taxon>
        <taxon>Dysgonomonadaceae</taxon>
        <taxon>Dysgonomonas</taxon>
    </lineage>
</organism>
<evidence type="ECO:0000256" key="1">
    <source>
        <dbReference type="SAM" id="Coils"/>
    </source>
</evidence>
<dbReference type="RefSeq" id="WP_183306083.1">
    <property type="nucleotide sequence ID" value="NZ_JACIEP010000003.1"/>
</dbReference>
<dbReference type="InterPro" id="IPR024399">
    <property type="entry name" value="DUF2628"/>
</dbReference>
<dbReference type="Proteomes" id="UP000555103">
    <property type="component" value="Unassembled WGS sequence"/>
</dbReference>
<reference evidence="3 4" key="1">
    <citation type="submission" date="2020-08" db="EMBL/GenBank/DDBJ databases">
        <title>Genomic Encyclopedia of Type Strains, Phase IV (KMG-IV): sequencing the most valuable type-strain genomes for metagenomic binning, comparative biology and taxonomic classification.</title>
        <authorList>
            <person name="Goeker M."/>
        </authorList>
    </citation>
    <scope>NUCLEOTIDE SEQUENCE [LARGE SCALE GENOMIC DNA]</scope>
    <source>
        <strain evidence="3 4">DSM 104969</strain>
    </source>
</reference>
<gene>
    <name evidence="3" type="ORF">GGR21_001027</name>
</gene>
<feature type="coiled-coil region" evidence="1">
    <location>
        <begin position="112"/>
        <end position="139"/>
    </location>
</feature>